<gene>
    <name evidence="2" type="ORF">QHF89_15885</name>
</gene>
<feature type="region of interest" description="Disordered" evidence="1">
    <location>
        <begin position="1"/>
        <end position="38"/>
    </location>
</feature>
<dbReference type="EMBL" id="JARZHI010000011">
    <property type="protein sequence ID" value="MDI1430976.1"/>
    <property type="molecule type" value="Genomic_DNA"/>
</dbReference>
<dbReference type="Proteomes" id="UP001160301">
    <property type="component" value="Unassembled WGS sequence"/>
</dbReference>
<reference evidence="2 3" key="1">
    <citation type="submission" date="2023-04" db="EMBL/GenBank/DDBJ databases">
        <title>The genome sequence of Polyangium sorediatum DSM14670.</title>
        <authorList>
            <person name="Zhang X."/>
        </authorList>
    </citation>
    <scope>NUCLEOTIDE SEQUENCE [LARGE SCALE GENOMIC DNA]</scope>
    <source>
        <strain evidence="2 3">DSM 14670</strain>
    </source>
</reference>
<feature type="compositionally biased region" description="Acidic residues" evidence="1">
    <location>
        <begin position="163"/>
        <end position="173"/>
    </location>
</feature>
<feature type="compositionally biased region" description="Low complexity" evidence="1">
    <location>
        <begin position="1"/>
        <end position="14"/>
    </location>
</feature>
<keyword evidence="3" id="KW-1185">Reference proteome</keyword>
<evidence type="ECO:0000256" key="1">
    <source>
        <dbReference type="SAM" id="MobiDB-lite"/>
    </source>
</evidence>
<sequence>MTGTNGKSNGKTNGHAIPSAMTQGTIERSSAPLTPPPPRAVQDLADSCVRFVERSIGFKLDFEPETLPVLDHYIEKAREETRDRKEARPLLAQAIGAYLGEIARRKFQGFWRLEDEHDPRSWRVELEPVYLILRPIELATRALDLPPTPPRDASPIQGRKGDDADEDDDENEGAEAAAESEATPDEVVVPDPTDDLGPALLELDEDDRAAVAERLALLPPVSDAEYHAPSTHLEVVEIIVEAIRARRMAAGMEADAHLEPDDYS</sequence>
<comment type="caution">
    <text evidence="2">The sequence shown here is derived from an EMBL/GenBank/DDBJ whole genome shotgun (WGS) entry which is preliminary data.</text>
</comment>
<evidence type="ECO:0000313" key="3">
    <source>
        <dbReference type="Proteomes" id="UP001160301"/>
    </source>
</evidence>
<feature type="compositionally biased region" description="Low complexity" evidence="1">
    <location>
        <begin position="174"/>
        <end position="191"/>
    </location>
</feature>
<evidence type="ECO:0000313" key="2">
    <source>
        <dbReference type="EMBL" id="MDI1430976.1"/>
    </source>
</evidence>
<organism evidence="2 3">
    <name type="scientific">Polyangium sorediatum</name>
    <dbReference type="NCBI Taxonomy" id="889274"/>
    <lineage>
        <taxon>Bacteria</taxon>
        <taxon>Pseudomonadati</taxon>
        <taxon>Myxococcota</taxon>
        <taxon>Polyangia</taxon>
        <taxon>Polyangiales</taxon>
        <taxon>Polyangiaceae</taxon>
        <taxon>Polyangium</taxon>
    </lineage>
</organism>
<accession>A0ABT6NRL0</accession>
<name>A0ABT6NRL0_9BACT</name>
<feature type="region of interest" description="Disordered" evidence="1">
    <location>
        <begin position="143"/>
        <end position="198"/>
    </location>
</feature>
<protein>
    <submittedName>
        <fullName evidence="2">Uncharacterized protein</fullName>
    </submittedName>
</protein>
<dbReference type="RefSeq" id="WP_232379635.1">
    <property type="nucleotide sequence ID" value="NZ_JARZHI010000011.1"/>
</dbReference>
<feature type="compositionally biased region" description="Polar residues" evidence="1">
    <location>
        <begin position="20"/>
        <end position="32"/>
    </location>
</feature>
<proteinExistence type="predicted"/>